<evidence type="ECO:0000256" key="1">
    <source>
        <dbReference type="ARBA" id="ARBA00008668"/>
    </source>
</evidence>
<dbReference type="InterPro" id="IPR050592">
    <property type="entry name" value="GDSL_lipolytic_enzyme"/>
</dbReference>
<dbReference type="Gene3D" id="3.40.50.1110">
    <property type="entry name" value="SGNH hydrolase"/>
    <property type="match status" value="1"/>
</dbReference>
<accession>A0A6P5XV06</accession>
<dbReference type="GO" id="GO:0016788">
    <property type="term" value="F:hydrolase activity, acting on ester bonds"/>
    <property type="evidence" value="ECO:0007669"/>
    <property type="project" value="InterPro"/>
</dbReference>
<dbReference type="GeneID" id="111286222"/>
<dbReference type="AlphaFoldDB" id="A0A6P5XV06"/>
<dbReference type="PANTHER" id="PTHR45642">
    <property type="entry name" value="GDSL ESTERASE/LIPASE EXL3"/>
    <property type="match status" value="1"/>
</dbReference>
<keyword evidence="2" id="KW-0732">Signal</keyword>
<dbReference type="InterPro" id="IPR036514">
    <property type="entry name" value="SGNH_hydro_sf"/>
</dbReference>
<feature type="signal peptide" evidence="2">
    <location>
        <begin position="1"/>
        <end position="21"/>
    </location>
</feature>
<dbReference type="FunFam" id="3.40.50.1110:FF:000003">
    <property type="entry name" value="GDSL esterase/lipase APG"/>
    <property type="match status" value="1"/>
</dbReference>
<comment type="similarity">
    <text evidence="1">Belongs to the 'GDSL' lipolytic enzyme family.</text>
</comment>
<proteinExistence type="inferred from homology"/>
<evidence type="ECO:0000313" key="3">
    <source>
        <dbReference type="Proteomes" id="UP000515121"/>
    </source>
</evidence>
<dbReference type="Pfam" id="PF00657">
    <property type="entry name" value="Lipase_GDSL"/>
    <property type="match status" value="1"/>
</dbReference>
<name>A0A6P5XV06_DURZI</name>
<sequence length="358" mass="39836">MATSKLFVIVVVLVSMTFINTSSPGKPTTTPKFPAIIIFGDSTVDSGNNNYIGTLFKANIPPYGENYPGHIPTGRFTDGKLVPDFVASSMGIKEAVPPFLQPNLSEDELRTGVSFASAGSGYDDLTTTLSDVIPVSRQVELFKSYIEKLKGIVGEEEAKNIIGKALVIISAGTNDFVFNFFDIPTRRLEFGNNGYEDFLLRRVEDFVKELYDLGCRKMIVAGVPPIGCLPIQMTARLEFPRNRRCLDDQNSEAQSYNMKLAKLLPEIQAKLPRSKILYADTYKSLIDMINHPQQYGFVETKIGCCGTGLLEASFLCNPLTPMCPKPSQFIFWDSVHPTQEVYRNLAKYLEKEIVPQLL</sequence>
<dbReference type="KEGG" id="dzi:111286222"/>
<dbReference type="InterPro" id="IPR001087">
    <property type="entry name" value="GDSL"/>
</dbReference>
<dbReference type="Proteomes" id="UP000515121">
    <property type="component" value="Unplaced"/>
</dbReference>
<dbReference type="PANTHER" id="PTHR45642:SF120">
    <property type="entry name" value="GDSL-LIKE LIPASE_ACYLHYDROLASE"/>
    <property type="match status" value="1"/>
</dbReference>
<gene>
    <name evidence="4" type="primary">LOC111286222</name>
</gene>
<dbReference type="CDD" id="cd01837">
    <property type="entry name" value="SGNH_plant_lipase_like"/>
    <property type="match status" value="1"/>
</dbReference>
<dbReference type="SUPFAM" id="SSF52266">
    <property type="entry name" value="SGNH hydrolase"/>
    <property type="match status" value="1"/>
</dbReference>
<dbReference type="OrthoDB" id="1600564at2759"/>
<dbReference type="RefSeq" id="XP_022731827.1">
    <property type="nucleotide sequence ID" value="XM_022876092.1"/>
</dbReference>
<dbReference type="InterPro" id="IPR035669">
    <property type="entry name" value="SGNH_plant_lipase-like"/>
</dbReference>
<evidence type="ECO:0000313" key="4">
    <source>
        <dbReference type="RefSeq" id="XP_022731827.1"/>
    </source>
</evidence>
<reference evidence="4" key="1">
    <citation type="submission" date="2025-08" db="UniProtKB">
        <authorList>
            <consortium name="RefSeq"/>
        </authorList>
    </citation>
    <scope>IDENTIFICATION</scope>
    <source>
        <tissue evidence="4">Fruit stalk</tissue>
    </source>
</reference>
<feature type="chain" id="PRO_5028274650" evidence="2">
    <location>
        <begin position="22"/>
        <end position="358"/>
    </location>
</feature>
<protein>
    <submittedName>
        <fullName evidence="4">GDSL esterase/lipase At2g30310-like</fullName>
    </submittedName>
</protein>
<organism evidence="3 4">
    <name type="scientific">Durio zibethinus</name>
    <name type="common">Durian</name>
    <dbReference type="NCBI Taxonomy" id="66656"/>
    <lineage>
        <taxon>Eukaryota</taxon>
        <taxon>Viridiplantae</taxon>
        <taxon>Streptophyta</taxon>
        <taxon>Embryophyta</taxon>
        <taxon>Tracheophyta</taxon>
        <taxon>Spermatophyta</taxon>
        <taxon>Magnoliopsida</taxon>
        <taxon>eudicotyledons</taxon>
        <taxon>Gunneridae</taxon>
        <taxon>Pentapetalae</taxon>
        <taxon>rosids</taxon>
        <taxon>malvids</taxon>
        <taxon>Malvales</taxon>
        <taxon>Malvaceae</taxon>
        <taxon>Helicteroideae</taxon>
        <taxon>Durio</taxon>
    </lineage>
</organism>
<evidence type="ECO:0000256" key="2">
    <source>
        <dbReference type="SAM" id="SignalP"/>
    </source>
</evidence>
<keyword evidence="3" id="KW-1185">Reference proteome</keyword>